<dbReference type="EMBL" id="CP025066">
    <property type="protein sequence ID" value="AUX09220.1"/>
    <property type="molecule type" value="Genomic_DNA"/>
</dbReference>
<dbReference type="RefSeq" id="WP_119817456.1">
    <property type="nucleotide sequence ID" value="NZ_CP025066.1"/>
</dbReference>
<dbReference type="KEGG" id="hdf:AArcSl_1591"/>
<dbReference type="AlphaFoldDB" id="A0A343TJE8"/>
<gene>
    <name evidence="2" type="ORF">AArcSl_1591</name>
</gene>
<reference evidence="3" key="1">
    <citation type="submission" date="2017-11" db="EMBL/GenBank/DDBJ databases">
        <title>Phenotypic and genomic properties of facultatively anaerobic sulfur-reducing natronoarchaea from hypersaline soda lakes.</title>
        <authorList>
            <person name="Sorokin D.Y."/>
            <person name="Kublanov I.V."/>
            <person name="Roman P."/>
            <person name="Sinninghe Damste J.S."/>
            <person name="Golyshin P.N."/>
            <person name="Rojo D."/>
            <person name="Ciordia S."/>
            <person name="Mena M.D.C."/>
            <person name="Ferrer M."/>
            <person name="Messina E."/>
            <person name="Smedile F."/>
            <person name="La Spada G."/>
            <person name="La Cono V."/>
            <person name="Yakimov M.M."/>
        </authorList>
    </citation>
    <scope>NUCLEOTIDE SEQUENCE [LARGE SCALE GENOMIC DNA]</scope>
    <source>
        <strain evidence="3">AArc-Sl</strain>
    </source>
</reference>
<name>A0A343TJE8_9EURY</name>
<keyword evidence="1" id="KW-1133">Transmembrane helix</keyword>
<proteinExistence type="predicted"/>
<sequence>MESIYGITIAFALVAGTAAALLSLLTWRVFRQTPFGRAIFFLTFVMSIFIVYHALLLTLAAQTLLFNVIESIVYTGFAIVIWWIALTHPVGKPGGS</sequence>
<evidence type="ECO:0000313" key="2">
    <source>
        <dbReference type="EMBL" id="AUX09220.1"/>
    </source>
</evidence>
<evidence type="ECO:0000313" key="3">
    <source>
        <dbReference type="Proteomes" id="UP000263012"/>
    </source>
</evidence>
<evidence type="ECO:0000256" key="1">
    <source>
        <dbReference type="SAM" id="Phobius"/>
    </source>
</evidence>
<protein>
    <submittedName>
        <fullName evidence="2">Uncharacterized protein</fullName>
    </submittedName>
</protein>
<feature type="transmembrane region" description="Helical" evidence="1">
    <location>
        <begin position="39"/>
        <end position="58"/>
    </location>
</feature>
<keyword evidence="1" id="KW-0472">Membrane</keyword>
<accession>A0A343TJE8</accession>
<feature type="transmembrane region" description="Helical" evidence="1">
    <location>
        <begin position="64"/>
        <end position="86"/>
    </location>
</feature>
<feature type="transmembrane region" description="Helical" evidence="1">
    <location>
        <begin position="6"/>
        <end position="27"/>
    </location>
</feature>
<organism evidence="2 3">
    <name type="scientific">Halalkaliarchaeum desulfuricum</name>
    <dbReference type="NCBI Taxonomy" id="2055893"/>
    <lineage>
        <taxon>Archaea</taxon>
        <taxon>Methanobacteriati</taxon>
        <taxon>Methanobacteriota</taxon>
        <taxon>Stenosarchaea group</taxon>
        <taxon>Halobacteria</taxon>
        <taxon>Halobacteriales</taxon>
        <taxon>Haloferacaceae</taxon>
        <taxon>Halalkaliarchaeum</taxon>
    </lineage>
</organism>
<keyword evidence="3" id="KW-1185">Reference proteome</keyword>
<keyword evidence="1" id="KW-0812">Transmembrane</keyword>
<dbReference type="Proteomes" id="UP000263012">
    <property type="component" value="Chromosome"/>
</dbReference>
<dbReference type="GeneID" id="37877942"/>